<evidence type="ECO:0000256" key="1">
    <source>
        <dbReference type="SAM" id="SignalP"/>
    </source>
</evidence>
<name>A0A7W6CRR6_9HYPH</name>
<reference evidence="2 3" key="1">
    <citation type="submission" date="2020-08" db="EMBL/GenBank/DDBJ databases">
        <title>Genomic Encyclopedia of Type Strains, Phase IV (KMG-IV): sequencing the most valuable type-strain genomes for metagenomic binning, comparative biology and taxonomic classification.</title>
        <authorList>
            <person name="Goeker M."/>
        </authorList>
    </citation>
    <scope>NUCLEOTIDE SEQUENCE [LARGE SCALE GENOMIC DNA]</scope>
    <source>
        <strain evidence="2 3">DSM 26575</strain>
    </source>
</reference>
<dbReference type="Proteomes" id="UP000582090">
    <property type="component" value="Unassembled WGS sequence"/>
</dbReference>
<evidence type="ECO:0000313" key="2">
    <source>
        <dbReference type="EMBL" id="MBB3963948.1"/>
    </source>
</evidence>
<keyword evidence="1" id="KW-0732">Signal</keyword>
<organism evidence="2 3">
    <name type="scientific">Rhizobium metallidurans</name>
    <dbReference type="NCBI Taxonomy" id="1265931"/>
    <lineage>
        <taxon>Bacteria</taxon>
        <taxon>Pseudomonadati</taxon>
        <taxon>Pseudomonadota</taxon>
        <taxon>Alphaproteobacteria</taxon>
        <taxon>Hyphomicrobiales</taxon>
        <taxon>Rhizobiaceae</taxon>
        <taxon>Rhizobium/Agrobacterium group</taxon>
        <taxon>Rhizobium</taxon>
    </lineage>
</organism>
<keyword evidence="3" id="KW-1185">Reference proteome</keyword>
<sequence length="180" mass="19105">MTRLGLTACALLIAALPVVARAADTMDDPVLPANITFATSTGYWADDGNAPAVTRPPVAATANAPAAATAAATPTAPSQPRRGYYKLFAVRQADRTAKVYLQQIAQTDAGPQIVSTVEVQELNDLNPYVTDIRPENSSGRLNEPGMFAMVYLKTDPDADVESWTVIIDEFGEIGVEKSGH</sequence>
<dbReference type="EMBL" id="JACIDW010000003">
    <property type="protein sequence ID" value="MBB3963948.1"/>
    <property type="molecule type" value="Genomic_DNA"/>
</dbReference>
<dbReference type="RefSeq" id="WP_183899622.1">
    <property type="nucleotide sequence ID" value="NZ_JACIDW010000003.1"/>
</dbReference>
<protein>
    <submittedName>
        <fullName evidence="2">Pyruvate/2-oxoglutarate dehydrogenase complex dihydrolipoamide acyltransferase (E2) component</fullName>
    </submittedName>
</protein>
<feature type="signal peptide" evidence="1">
    <location>
        <begin position="1"/>
        <end position="22"/>
    </location>
</feature>
<evidence type="ECO:0000313" key="3">
    <source>
        <dbReference type="Proteomes" id="UP000582090"/>
    </source>
</evidence>
<dbReference type="AlphaFoldDB" id="A0A7W6CRR6"/>
<feature type="chain" id="PRO_5031045037" evidence="1">
    <location>
        <begin position="23"/>
        <end position="180"/>
    </location>
</feature>
<accession>A0A7W6CRR6</accession>
<keyword evidence="2" id="KW-0670">Pyruvate</keyword>
<comment type="caution">
    <text evidence="2">The sequence shown here is derived from an EMBL/GenBank/DDBJ whole genome shotgun (WGS) entry which is preliminary data.</text>
</comment>
<gene>
    <name evidence="2" type="ORF">GGQ67_001587</name>
</gene>
<keyword evidence="2" id="KW-0808">Transferase</keyword>
<dbReference type="GO" id="GO:0016746">
    <property type="term" value="F:acyltransferase activity"/>
    <property type="evidence" value="ECO:0007669"/>
    <property type="project" value="UniProtKB-KW"/>
</dbReference>
<keyword evidence="2" id="KW-0012">Acyltransferase</keyword>
<proteinExistence type="predicted"/>